<dbReference type="OrthoDB" id="9799345at2"/>
<dbReference type="HOGENOM" id="CLU_049704_1_1_11"/>
<keyword evidence="3" id="KW-0804">Transcription</keyword>
<dbReference type="EMBL" id="CP006272">
    <property type="protein sequence ID" value="AGZ41191.1"/>
    <property type="molecule type" value="Genomic_DNA"/>
</dbReference>
<dbReference type="InterPro" id="IPR009057">
    <property type="entry name" value="Homeodomain-like_sf"/>
</dbReference>
<dbReference type="RefSeq" id="WP_023361250.1">
    <property type="nucleotide sequence ID" value="NC_022657.1"/>
</dbReference>
<name>U5VZW3_9ACTN</name>
<dbReference type="STRING" id="1246995.AFR_14545"/>
<reference evidence="5 6" key="1">
    <citation type="journal article" date="2014" name="J. Biotechnol.">
        <title>Complete genome sequence of the actinobacterium Actinoplanes friuliensis HAG 010964, producer of the lipopeptide antibiotic friulimycin.</title>
        <authorList>
            <person name="Ruckert C."/>
            <person name="Szczepanowski R."/>
            <person name="Albersmeier A."/>
            <person name="Goesmann A."/>
            <person name="Fischer N."/>
            <person name="Steinkamper A."/>
            <person name="Puhler A."/>
            <person name="Biener R."/>
            <person name="Schwartz D."/>
            <person name="Kalinowski J."/>
        </authorList>
    </citation>
    <scope>NUCLEOTIDE SEQUENCE [LARGE SCALE GENOMIC DNA]</scope>
    <source>
        <strain evidence="5 6">DSM 7358</strain>
    </source>
</reference>
<sequence length="311" mass="34920">MALVLETRRFAPKDRFEVVREAVWSSLVRVELEFDRERAIDADLTFHMLGPMAVCSADSNCTEIRRTPHLAKDDTEPAVFLGLQGAGWSAVEQGERQTVMREGTLAVYDSTTPYKLANHTGVNHHYFRIPKSELALPEDILARLIALQLDPANPVTRLLSTYLHALVAELTTTPPLDVPALATPTIELIRAAVAAQFPDDPLVREPLRETMHHRILIYLESHFADPDLSAAKIAAAHHVSVRQMYSVLAGAGVRLGDWVRARRLEQCRRELLDPRFAVATVARRWGFSSPAHFSRAFRDAYGMSPTEWRGR</sequence>
<organism evidence="5 6">
    <name type="scientific">Actinoplanes friuliensis DSM 7358</name>
    <dbReference type="NCBI Taxonomy" id="1246995"/>
    <lineage>
        <taxon>Bacteria</taxon>
        <taxon>Bacillati</taxon>
        <taxon>Actinomycetota</taxon>
        <taxon>Actinomycetes</taxon>
        <taxon>Micromonosporales</taxon>
        <taxon>Micromonosporaceae</taxon>
        <taxon>Actinoplanes</taxon>
    </lineage>
</organism>
<dbReference type="AlphaFoldDB" id="U5VZW3"/>
<keyword evidence="1" id="KW-0805">Transcription regulation</keyword>
<dbReference type="InterPro" id="IPR020449">
    <property type="entry name" value="Tscrpt_reg_AraC-type_HTH"/>
</dbReference>
<dbReference type="Gene3D" id="1.10.10.60">
    <property type="entry name" value="Homeodomain-like"/>
    <property type="match status" value="1"/>
</dbReference>
<dbReference type="InterPro" id="IPR035418">
    <property type="entry name" value="AraC-bd_2"/>
</dbReference>
<evidence type="ECO:0000313" key="6">
    <source>
        <dbReference type="Proteomes" id="UP000017746"/>
    </source>
</evidence>
<dbReference type="GO" id="GO:0043565">
    <property type="term" value="F:sequence-specific DNA binding"/>
    <property type="evidence" value="ECO:0007669"/>
    <property type="project" value="InterPro"/>
</dbReference>
<keyword evidence="2" id="KW-0238">DNA-binding</keyword>
<dbReference type="PRINTS" id="PR00032">
    <property type="entry name" value="HTHARAC"/>
</dbReference>
<dbReference type="eggNOG" id="COG2207">
    <property type="taxonomic scope" value="Bacteria"/>
</dbReference>
<proteinExistence type="predicted"/>
<dbReference type="PANTHER" id="PTHR46796:SF6">
    <property type="entry name" value="ARAC SUBFAMILY"/>
    <property type="match status" value="1"/>
</dbReference>
<dbReference type="KEGG" id="afs:AFR_14545"/>
<evidence type="ECO:0000259" key="4">
    <source>
        <dbReference type="PROSITE" id="PS01124"/>
    </source>
</evidence>
<gene>
    <name evidence="5" type="ORF">AFR_14545</name>
</gene>
<keyword evidence="6" id="KW-1185">Reference proteome</keyword>
<accession>U5VZW3</accession>
<evidence type="ECO:0000256" key="1">
    <source>
        <dbReference type="ARBA" id="ARBA00023015"/>
    </source>
</evidence>
<dbReference type="InterPro" id="IPR050204">
    <property type="entry name" value="AraC_XylS_family_regulators"/>
</dbReference>
<dbReference type="SUPFAM" id="SSF46689">
    <property type="entry name" value="Homeodomain-like"/>
    <property type="match status" value="1"/>
</dbReference>
<dbReference type="PATRIC" id="fig|1246995.3.peg.2954"/>
<evidence type="ECO:0000313" key="5">
    <source>
        <dbReference type="EMBL" id="AGZ41191.1"/>
    </source>
</evidence>
<dbReference type="Pfam" id="PF12833">
    <property type="entry name" value="HTH_18"/>
    <property type="match status" value="1"/>
</dbReference>
<dbReference type="PANTHER" id="PTHR46796">
    <property type="entry name" value="HTH-TYPE TRANSCRIPTIONAL ACTIVATOR RHAS-RELATED"/>
    <property type="match status" value="1"/>
</dbReference>
<evidence type="ECO:0000256" key="2">
    <source>
        <dbReference type="ARBA" id="ARBA00023125"/>
    </source>
</evidence>
<dbReference type="Pfam" id="PF14525">
    <property type="entry name" value="AraC_binding_2"/>
    <property type="match status" value="1"/>
</dbReference>
<dbReference type="GO" id="GO:0003700">
    <property type="term" value="F:DNA-binding transcription factor activity"/>
    <property type="evidence" value="ECO:0007669"/>
    <property type="project" value="InterPro"/>
</dbReference>
<dbReference type="InterPro" id="IPR018060">
    <property type="entry name" value="HTH_AraC"/>
</dbReference>
<protein>
    <submittedName>
        <fullName evidence="5">AraC family transcriptional regulator</fullName>
    </submittedName>
</protein>
<dbReference type="SMART" id="SM00342">
    <property type="entry name" value="HTH_ARAC"/>
    <property type="match status" value="1"/>
</dbReference>
<dbReference type="Proteomes" id="UP000017746">
    <property type="component" value="Chromosome"/>
</dbReference>
<evidence type="ECO:0000256" key="3">
    <source>
        <dbReference type="ARBA" id="ARBA00023163"/>
    </source>
</evidence>
<dbReference type="PROSITE" id="PS01124">
    <property type="entry name" value="HTH_ARAC_FAMILY_2"/>
    <property type="match status" value="1"/>
</dbReference>
<feature type="domain" description="HTH araC/xylS-type" evidence="4">
    <location>
        <begin position="213"/>
        <end position="311"/>
    </location>
</feature>